<accession>A0A1G5RH03</accession>
<organism evidence="1 2">
    <name type="scientific">Epibacterium ulvae</name>
    <dbReference type="NCBI Taxonomy" id="1156985"/>
    <lineage>
        <taxon>Bacteria</taxon>
        <taxon>Pseudomonadati</taxon>
        <taxon>Pseudomonadota</taxon>
        <taxon>Alphaproteobacteria</taxon>
        <taxon>Rhodobacterales</taxon>
        <taxon>Roseobacteraceae</taxon>
        <taxon>Epibacterium</taxon>
    </lineage>
</organism>
<protein>
    <submittedName>
        <fullName evidence="1">Uncharacterized protein</fullName>
    </submittedName>
</protein>
<reference evidence="1 2" key="1">
    <citation type="submission" date="2016-10" db="EMBL/GenBank/DDBJ databases">
        <authorList>
            <person name="de Groot N.N."/>
        </authorList>
    </citation>
    <scope>NUCLEOTIDE SEQUENCE [LARGE SCALE GENOMIC DNA]</scope>
    <source>
        <strain evidence="1 2">U95</strain>
    </source>
</reference>
<gene>
    <name evidence="1" type="ORF">SAMN04488118_1177</name>
</gene>
<dbReference type="Proteomes" id="UP000198767">
    <property type="component" value="Unassembled WGS sequence"/>
</dbReference>
<dbReference type="AlphaFoldDB" id="A0A1G5RH03"/>
<evidence type="ECO:0000313" key="2">
    <source>
        <dbReference type="Proteomes" id="UP000198767"/>
    </source>
</evidence>
<dbReference type="EMBL" id="FMWG01000017">
    <property type="protein sequence ID" value="SCZ73353.1"/>
    <property type="molecule type" value="Genomic_DNA"/>
</dbReference>
<keyword evidence="2" id="KW-1185">Reference proteome</keyword>
<evidence type="ECO:0000313" key="1">
    <source>
        <dbReference type="EMBL" id="SCZ73353.1"/>
    </source>
</evidence>
<proteinExistence type="predicted"/>
<name>A0A1G5RH03_9RHOB</name>
<dbReference type="RefSeq" id="WP_139163236.1">
    <property type="nucleotide sequence ID" value="NZ_FMWG01000017.1"/>
</dbReference>
<sequence>MSFKIINKVKHVGLFTLMMQTGVTALSAEVDHYKFRAPPPVDTTASYCEDKRDRGFPHGNIVQVGDRVFHTCARFASNAVRTVMNAQRLPGLRYNLTAFSTGVMTADYQHITKRGRENYPDFRERITLGDGVYSVYHDEDRIVPIEGKPDEVTTAGNLYVYEGPVAGARERVPHQAKCFNENKKQIENGSYSCYIRFDWHGLSTRINVWAGGDLFSQMEHKHFPALVDDLLLLLEEVDVTDDPLRQECIRSGNGWWDGECRSDPQN</sequence>